<dbReference type="PANTHER" id="PTHR22642">
    <property type="entry name" value="IMIDAZOLONEPROPIONASE"/>
    <property type="match status" value="1"/>
</dbReference>
<gene>
    <name evidence="1" type="ORF">AWN73_14855</name>
</gene>
<dbReference type="SUPFAM" id="SSF51556">
    <property type="entry name" value="Metallo-dependent hydrolases"/>
    <property type="match status" value="1"/>
</dbReference>
<dbReference type="Proteomes" id="UP000238081">
    <property type="component" value="Unassembled WGS sequence"/>
</dbReference>
<evidence type="ECO:0000313" key="2">
    <source>
        <dbReference type="Proteomes" id="UP000238081"/>
    </source>
</evidence>
<dbReference type="Gene3D" id="3.20.20.140">
    <property type="entry name" value="Metal-dependent hydrolases"/>
    <property type="match status" value="1"/>
</dbReference>
<keyword evidence="1" id="KW-0378">Hydrolase</keyword>
<protein>
    <submittedName>
        <fullName evidence="1">Amidohydrolase</fullName>
    </submittedName>
</protein>
<dbReference type="InterPro" id="IPR032466">
    <property type="entry name" value="Metal_Hydrolase"/>
</dbReference>
<dbReference type="RefSeq" id="WP_003429055.1">
    <property type="nucleotide sequence ID" value="NZ_BTGE01000020.1"/>
</dbReference>
<name>A0A2S7F9J0_CLOBU</name>
<dbReference type="OrthoDB" id="9767366at2"/>
<dbReference type="AlphaFoldDB" id="A0A2S7F9J0"/>
<dbReference type="Pfam" id="PF07969">
    <property type="entry name" value="Amidohydro_3"/>
    <property type="match status" value="1"/>
</dbReference>
<dbReference type="EMBL" id="LRDH01000112">
    <property type="protein sequence ID" value="PPV14148.1"/>
    <property type="molecule type" value="Genomic_DNA"/>
</dbReference>
<dbReference type="SUPFAM" id="SSF51338">
    <property type="entry name" value="Composite domain of metallo-dependent hydrolases"/>
    <property type="match status" value="1"/>
</dbReference>
<dbReference type="Gene3D" id="3.10.310.70">
    <property type="match status" value="1"/>
</dbReference>
<dbReference type="KEGG" id="cbut:ATN24_05435"/>
<sequence length="575" mass="67477">MYLNSKRIVTIEKLFINAIVYSFDKNNTTYEAMGIGNGKILFLGTKNDAMNLLDNNTEIIDLKYKVVIPSFVDAYVKIPQKLIMNKDDLSLFECKNLKEYERVIKEYINKHIDKEVIYGCGWELDNFISCDKFHKGPNKKILNDICENKAIILSDVTGKMLWLNDKAFERFKITKNTYEPIGGKIELDEDGELWGILKDNAVNIININEFKTYKNKDYLNSLMEFQKILHSYGITSIGLVENNFSKIPFDVYRMAEIKDKLKLRIDYGVNIFPYEIGRKTIYEQLHDLKRLKIIYKSKYFDISRACFEADGLIEMQSAFLFKPYRNNQDDSDYTGRFKWDVLEFKEGIKMANRLDFNVIIEAIGDNACKVSMDGIEYSQKNNNYNKCRNSIVHLSLITKYYLRRMKTLELNAIIHPFWYYQNSVRTKYEYEFIGEDRIQRLYPYKSLINNNILIASSCEYFNEEGINPIKGVWCSVTRNLYKFSDEDKSDKNIMMDPKYRLNPDERVTVMEALKSFTIDAAYILGRESYVGSIEIGKNADFIVLDKNIFTSNFEEISDINVCRTYFEGQLVYNKE</sequence>
<reference evidence="1 2" key="1">
    <citation type="submission" date="2016-01" db="EMBL/GenBank/DDBJ databases">
        <title>Characterization of the Clostridium difficile lineages that are prevalent in Hong Kong and China.</title>
        <authorList>
            <person name="Kwok J.S.-L."/>
            <person name="Lam W.-Y."/>
            <person name="Ip M."/>
            <person name="Chan T.-F."/>
            <person name="Hawkey P.M."/>
            <person name="Tsui S.K.-W."/>
        </authorList>
    </citation>
    <scope>NUCLEOTIDE SEQUENCE [LARGE SCALE GENOMIC DNA]</scope>
    <source>
        <strain evidence="1 2">300064</strain>
    </source>
</reference>
<evidence type="ECO:0000313" key="1">
    <source>
        <dbReference type="EMBL" id="PPV14148.1"/>
    </source>
</evidence>
<dbReference type="PANTHER" id="PTHR22642:SF2">
    <property type="entry name" value="PROTEIN LONG AFTER FAR-RED 3"/>
    <property type="match status" value="1"/>
</dbReference>
<dbReference type="GO" id="GO:0016810">
    <property type="term" value="F:hydrolase activity, acting on carbon-nitrogen (but not peptide) bonds"/>
    <property type="evidence" value="ECO:0007669"/>
    <property type="project" value="InterPro"/>
</dbReference>
<proteinExistence type="predicted"/>
<dbReference type="InterPro" id="IPR011059">
    <property type="entry name" value="Metal-dep_hydrolase_composite"/>
</dbReference>
<accession>A0A2S7F9J0</accession>
<dbReference type="InterPro" id="IPR013108">
    <property type="entry name" value="Amidohydro_3"/>
</dbReference>
<organism evidence="1 2">
    <name type="scientific">Clostridium butyricum</name>
    <dbReference type="NCBI Taxonomy" id="1492"/>
    <lineage>
        <taxon>Bacteria</taxon>
        <taxon>Bacillati</taxon>
        <taxon>Bacillota</taxon>
        <taxon>Clostridia</taxon>
        <taxon>Eubacteriales</taxon>
        <taxon>Clostridiaceae</taxon>
        <taxon>Clostridium</taxon>
    </lineage>
</organism>
<dbReference type="Gene3D" id="2.30.40.10">
    <property type="entry name" value="Urease, subunit C, domain 1"/>
    <property type="match status" value="1"/>
</dbReference>
<comment type="caution">
    <text evidence="1">The sequence shown here is derived from an EMBL/GenBank/DDBJ whole genome shotgun (WGS) entry which is preliminary data.</text>
</comment>